<dbReference type="AlphaFoldDB" id="A0A1Q9LHY0"/>
<accession>A0A1Q9LHY0</accession>
<feature type="domain" description="Mycothiol-dependent maleylpyruvate isomerase metal-binding" evidence="1">
    <location>
        <begin position="8"/>
        <end position="129"/>
    </location>
</feature>
<dbReference type="InterPro" id="IPR034660">
    <property type="entry name" value="DinB/YfiT-like"/>
</dbReference>
<reference evidence="2 3" key="1">
    <citation type="submission" date="2016-10" db="EMBL/GenBank/DDBJ databases">
        <title>The Draft Genome Sequence of Actinokineospora bangkokensis 44EHWT reveals the biosynthetic pathway of antifungal compounds Thailandins with unusual extender unit butylmalonyl-CoA.</title>
        <authorList>
            <person name="Greule A."/>
            <person name="Intra B."/>
            <person name="Flemming S."/>
            <person name="Rommel M.G."/>
            <person name="Panbangred W."/>
            <person name="Bechthold A."/>
        </authorList>
    </citation>
    <scope>NUCLEOTIDE SEQUENCE [LARGE SCALE GENOMIC DNA]</scope>
    <source>
        <strain evidence="2 3">44EHW</strain>
    </source>
</reference>
<organism evidence="2 3">
    <name type="scientific">Actinokineospora bangkokensis</name>
    <dbReference type="NCBI Taxonomy" id="1193682"/>
    <lineage>
        <taxon>Bacteria</taxon>
        <taxon>Bacillati</taxon>
        <taxon>Actinomycetota</taxon>
        <taxon>Actinomycetes</taxon>
        <taxon>Pseudonocardiales</taxon>
        <taxon>Pseudonocardiaceae</taxon>
        <taxon>Actinokineospora</taxon>
    </lineage>
</organism>
<dbReference type="Pfam" id="PF11716">
    <property type="entry name" value="MDMPI_N"/>
    <property type="match status" value="1"/>
</dbReference>
<gene>
    <name evidence="2" type="ORF">BJP25_25680</name>
</gene>
<dbReference type="GO" id="GO:0046872">
    <property type="term" value="F:metal ion binding"/>
    <property type="evidence" value="ECO:0007669"/>
    <property type="project" value="InterPro"/>
</dbReference>
<dbReference type="EMBL" id="MKQR01000021">
    <property type="protein sequence ID" value="OLR91559.1"/>
    <property type="molecule type" value="Genomic_DNA"/>
</dbReference>
<sequence length="197" mass="21087">MDGTTLLRAVEHSAGFLERHLDGDWRRPGEQVEMSAAQLVAHMANCLLWYGVDFCAGPRELATNTVSVDDGAEPVELLRALRAAGRVLAAVVDAADPGDRGWHPAGIGDASGFAGMGCDEVVVHTHDAAQALGVDFEGPADVAHAVLGRMFPWAPAGGDRWQVLLWANGRAVLGARPRLTSWRWHVAPLAEWDGTRP</sequence>
<name>A0A1Q9LHY0_9PSEU</name>
<protein>
    <recommendedName>
        <fullName evidence="1">Mycothiol-dependent maleylpyruvate isomerase metal-binding domain-containing protein</fullName>
    </recommendedName>
</protein>
<dbReference type="Proteomes" id="UP000186040">
    <property type="component" value="Unassembled WGS sequence"/>
</dbReference>
<evidence type="ECO:0000313" key="3">
    <source>
        <dbReference type="Proteomes" id="UP000186040"/>
    </source>
</evidence>
<dbReference type="InterPro" id="IPR024344">
    <property type="entry name" value="MDMPI_metal-binding"/>
</dbReference>
<proteinExistence type="predicted"/>
<evidence type="ECO:0000259" key="1">
    <source>
        <dbReference type="Pfam" id="PF11716"/>
    </source>
</evidence>
<evidence type="ECO:0000313" key="2">
    <source>
        <dbReference type="EMBL" id="OLR91559.1"/>
    </source>
</evidence>
<dbReference type="SUPFAM" id="SSF109854">
    <property type="entry name" value="DinB/YfiT-like putative metalloenzymes"/>
    <property type="match status" value="1"/>
</dbReference>
<keyword evidence="3" id="KW-1185">Reference proteome</keyword>
<comment type="caution">
    <text evidence="2">The sequence shown here is derived from an EMBL/GenBank/DDBJ whole genome shotgun (WGS) entry which is preliminary data.</text>
</comment>
<dbReference type="RefSeq" id="WP_075976629.1">
    <property type="nucleotide sequence ID" value="NZ_MKQR01000021.1"/>
</dbReference>
<dbReference type="STRING" id="1193682.BJP25_25680"/>